<comment type="similarity">
    <text evidence="2">Belongs to the ESF1 family.</text>
</comment>
<dbReference type="GO" id="GO:0006364">
    <property type="term" value="P:rRNA processing"/>
    <property type="evidence" value="ECO:0007669"/>
    <property type="project" value="InterPro"/>
</dbReference>
<dbReference type="GO" id="GO:0005730">
    <property type="term" value="C:nucleolus"/>
    <property type="evidence" value="ECO:0007669"/>
    <property type="project" value="UniProtKB-SubCell"/>
</dbReference>
<organism evidence="8 9">
    <name type="scientific">Sugiyamaella lignohabitans</name>
    <dbReference type="NCBI Taxonomy" id="796027"/>
    <lineage>
        <taxon>Eukaryota</taxon>
        <taxon>Fungi</taxon>
        <taxon>Dikarya</taxon>
        <taxon>Ascomycota</taxon>
        <taxon>Saccharomycotina</taxon>
        <taxon>Dipodascomycetes</taxon>
        <taxon>Dipodascales</taxon>
        <taxon>Trichomonascaceae</taxon>
        <taxon>Sugiyamaella</taxon>
    </lineage>
</organism>
<evidence type="ECO:0000313" key="9">
    <source>
        <dbReference type="Proteomes" id="UP000189580"/>
    </source>
</evidence>
<feature type="compositionally biased region" description="Basic and acidic residues" evidence="5">
    <location>
        <begin position="504"/>
        <end position="525"/>
    </location>
</feature>
<feature type="compositionally biased region" description="Basic and acidic residues" evidence="5">
    <location>
        <begin position="46"/>
        <end position="74"/>
    </location>
</feature>
<dbReference type="EMBL" id="CP014501">
    <property type="protein sequence ID" value="ANB12825.1"/>
    <property type="molecule type" value="Genomic_DNA"/>
</dbReference>
<feature type="compositionally biased region" description="Acidic residues" evidence="5">
    <location>
        <begin position="115"/>
        <end position="133"/>
    </location>
</feature>
<feature type="compositionally biased region" description="Basic and acidic residues" evidence="5">
    <location>
        <begin position="613"/>
        <end position="624"/>
    </location>
</feature>
<feature type="compositionally biased region" description="Acidic residues" evidence="5">
    <location>
        <begin position="274"/>
        <end position="283"/>
    </location>
</feature>
<protein>
    <submittedName>
        <fullName evidence="8">Esf1p</fullName>
    </submittedName>
</protein>
<dbReference type="Pfam" id="PF08159">
    <property type="entry name" value="NUC153"/>
    <property type="match status" value="1"/>
</dbReference>
<evidence type="ECO:0000256" key="2">
    <source>
        <dbReference type="ARBA" id="ARBA00009087"/>
    </source>
</evidence>
<proteinExistence type="inferred from homology"/>
<dbReference type="PANTHER" id="PTHR12202:SF0">
    <property type="entry name" value="ESF1 HOMOLOG"/>
    <property type="match status" value="1"/>
</dbReference>
<dbReference type="Pfam" id="PF25121">
    <property type="entry name" value="RRM_ESF1"/>
    <property type="match status" value="1"/>
</dbReference>
<feature type="compositionally biased region" description="Basic and acidic residues" evidence="5">
    <location>
        <begin position="473"/>
        <end position="493"/>
    </location>
</feature>
<evidence type="ECO:0000256" key="1">
    <source>
        <dbReference type="ARBA" id="ARBA00004604"/>
    </source>
</evidence>
<dbReference type="OrthoDB" id="431825at2759"/>
<evidence type="ECO:0000256" key="4">
    <source>
        <dbReference type="ARBA" id="ARBA00023242"/>
    </source>
</evidence>
<feature type="region of interest" description="Disordered" evidence="5">
    <location>
        <begin position="608"/>
        <end position="651"/>
    </location>
</feature>
<feature type="domain" description="NUC153" evidence="6">
    <location>
        <begin position="591"/>
        <end position="619"/>
    </location>
</feature>
<feature type="region of interest" description="Disordered" evidence="5">
    <location>
        <begin position="443"/>
        <end position="538"/>
    </location>
</feature>
<dbReference type="GeneID" id="30032861"/>
<feature type="domain" description="ESF1 RRM" evidence="7">
    <location>
        <begin position="199"/>
        <end position="364"/>
    </location>
</feature>
<dbReference type="Proteomes" id="UP000189580">
    <property type="component" value="Chromosome a"/>
</dbReference>
<feature type="compositionally biased region" description="Basic residues" evidence="5">
    <location>
        <begin position="494"/>
        <end position="503"/>
    </location>
</feature>
<feature type="compositionally biased region" description="Basic and acidic residues" evidence="5">
    <location>
        <begin position="82"/>
        <end position="100"/>
    </location>
</feature>
<dbReference type="InterPro" id="IPR039754">
    <property type="entry name" value="Esf1"/>
</dbReference>
<reference evidence="8 9" key="1">
    <citation type="submission" date="2016-02" db="EMBL/GenBank/DDBJ databases">
        <title>Complete genome sequence and transcriptome regulation of the pentose utilising yeast Sugiyamaella lignohabitans.</title>
        <authorList>
            <person name="Bellasio M."/>
            <person name="Peymann A."/>
            <person name="Valli M."/>
            <person name="Sipitzky M."/>
            <person name="Graf A."/>
            <person name="Sauer M."/>
            <person name="Marx H."/>
            <person name="Mattanovich D."/>
        </authorList>
    </citation>
    <scope>NUCLEOTIDE SEQUENCE [LARGE SCALE GENOMIC DNA]</scope>
    <source>
        <strain evidence="8 9">CBS 10342</strain>
    </source>
</reference>
<keyword evidence="9" id="KW-1185">Reference proteome</keyword>
<keyword evidence="3" id="KW-0175">Coiled coil</keyword>
<feature type="region of interest" description="Disordered" evidence="5">
    <location>
        <begin position="1"/>
        <end position="196"/>
    </location>
</feature>
<keyword evidence="4" id="KW-0539">Nucleus</keyword>
<accession>A0A167DEI8</accession>
<feature type="compositionally biased region" description="Acidic residues" evidence="5">
    <location>
        <begin position="160"/>
        <end position="186"/>
    </location>
</feature>
<feature type="compositionally biased region" description="Basic and acidic residues" evidence="5">
    <location>
        <begin position="284"/>
        <end position="295"/>
    </location>
</feature>
<evidence type="ECO:0000259" key="6">
    <source>
        <dbReference type="Pfam" id="PF08159"/>
    </source>
</evidence>
<comment type="subcellular location">
    <subcellularLocation>
        <location evidence="1">Nucleus</location>
        <location evidence="1">Nucleolus</location>
    </subcellularLocation>
</comment>
<dbReference type="InterPro" id="IPR012580">
    <property type="entry name" value="NUC153"/>
</dbReference>
<feature type="region of interest" description="Disordered" evidence="5">
    <location>
        <begin position="246"/>
        <end position="295"/>
    </location>
</feature>
<dbReference type="KEGG" id="slb:AWJ20_1097"/>
<dbReference type="AlphaFoldDB" id="A0A167DEI8"/>
<gene>
    <name evidence="8" type="primary">ESF1</name>
    <name evidence="8" type="ORF">AWJ20_1097</name>
</gene>
<dbReference type="PANTHER" id="PTHR12202">
    <property type="entry name" value="ESF1 HOMOLOG"/>
    <property type="match status" value="1"/>
</dbReference>
<evidence type="ECO:0000256" key="3">
    <source>
        <dbReference type="ARBA" id="ARBA00023054"/>
    </source>
</evidence>
<evidence type="ECO:0000256" key="5">
    <source>
        <dbReference type="SAM" id="MobiDB-lite"/>
    </source>
</evidence>
<feature type="compositionally biased region" description="Basic and acidic residues" evidence="5">
    <location>
        <begin position="557"/>
        <end position="568"/>
    </location>
</feature>
<dbReference type="InterPro" id="IPR056750">
    <property type="entry name" value="RRM_ESF1"/>
</dbReference>
<name>A0A167DEI8_9ASCO</name>
<dbReference type="RefSeq" id="XP_018735302.1">
    <property type="nucleotide sequence ID" value="XM_018877950.1"/>
</dbReference>
<feature type="region of interest" description="Disordered" evidence="5">
    <location>
        <begin position="555"/>
        <end position="588"/>
    </location>
</feature>
<evidence type="ECO:0000259" key="7">
    <source>
        <dbReference type="Pfam" id="PF25121"/>
    </source>
</evidence>
<feature type="compositionally biased region" description="Basic and acidic residues" evidence="5">
    <location>
        <begin position="134"/>
        <end position="148"/>
    </location>
</feature>
<evidence type="ECO:0000313" key="8">
    <source>
        <dbReference type="EMBL" id="ANB12825.1"/>
    </source>
</evidence>
<sequence length="668" mass="75824">MARKSAAGGAANKSNPRPKAEAVTSDPRFASVHNDPRFNLPKRKNIKSDLDSRFKDAISKEKEFQKVETIDKYGRKISRNNTRKELERYYNLDDEKKADSEESESEQEEKATADIQEDSESESESSDESDDEEKLAKSVTYDRARGEGPEDSESSSSDDSSSDDSDDSDDDVFGDEEDYDEEEEEGPGVKPKVELGDETSSFAVVNMDWDNIRAVDLMATLSSFAPARGRIVSVSIYPSEYGKEKMAQEELQGPAKELFVDSKKKSKSKKPVSDEESSDEEEINEKTIIQEDKGEEVDGSKLRKYQLQRLKYYYAVVKCDSVATAKNIYDNVDGTEYESTANFFDLRYIPEGMDFEDAPRDECTKIPSNYKPNNFVTDALQHSKVKLTWDETPSERLQLASKAFSQKEIDDMDFKAYLASDSEDEEEAGEDAREKYLSLLGPMANKLNGKDGKDSDGEDDVDMEITFTPGLDEAGKAQEEEKEETTIEKYRRKEKERRKKRMEKFKESKHADDDEEAVTKPDIKQTNKKNKKGAKVDDKKAAEMELLLMDDNLDNLQAKKSDQIDRNVKKSKKSKKLQEAEAAETGFDMQDERFKDLFENPDYAIDTTVPQFKKTDGMEKVMSERRKRSQNTGNGSASKSSSKRKVDSVDGKDELLSLVEKVKRRAKK</sequence>
<dbReference type="GO" id="GO:0003723">
    <property type="term" value="F:RNA binding"/>
    <property type="evidence" value="ECO:0007669"/>
    <property type="project" value="TreeGrafter"/>
</dbReference>